<evidence type="ECO:0000313" key="3">
    <source>
        <dbReference type="Proteomes" id="UP000501568"/>
    </source>
</evidence>
<proteinExistence type="predicted"/>
<gene>
    <name evidence="2" type="ORF">G5C33_06770</name>
</gene>
<feature type="transmembrane region" description="Helical" evidence="1">
    <location>
        <begin position="30"/>
        <end position="52"/>
    </location>
</feature>
<sequence>MAVLFWFFYIAAFSANLYVISTINIRNIDLIDGVIIGQMYFIMIPLAFILGMGELEAADIGLTYLPYQDTETTLLLLIGGFLFPSMRFVVRRTDTSRPDTTQPYFRQTVILLFFFFAVVSFLMSGLASGGHWQGNLETALSENTGFVYIKHASNTLRTVVFGVLVYSYASGRLSKTQVFALGFIFSALDLFLTFNRITAVYYLISVVLILRSNISRLALLSITLPLLSLVSVIWPMFRGLATLGGYNLRSLQNAAETAQSHSDAASLTNGLNGVFESSNITVLNWIVENFGRPPNEFLAGDMFIRGLTILVPRSIWPAKPEGFGVQLGEAIANRPELALNSTMYGECFANFGWGWPIAMCVYILILHFMFRAVAGSARGVQAMGAFVGIAIWRFDSSFAVISFVIVAGIALGLRLRTMLLLGRRSSNRRVGAR</sequence>
<evidence type="ECO:0008006" key="4">
    <source>
        <dbReference type="Google" id="ProtNLM"/>
    </source>
</evidence>
<organism evidence="2 3">
    <name type="scientific">Stakelama tenebrarum</name>
    <dbReference type="NCBI Taxonomy" id="2711215"/>
    <lineage>
        <taxon>Bacteria</taxon>
        <taxon>Pseudomonadati</taxon>
        <taxon>Pseudomonadota</taxon>
        <taxon>Alphaproteobacteria</taxon>
        <taxon>Sphingomonadales</taxon>
        <taxon>Sphingomonadaceae</taxon>
        <taxon>Stakelama</taxon>
    </lineage>
</organism>
<name>A0A6G6Y3X9_9SPHN</name>
<feature type="transmembrane region" description="Helical" evidence="1">
    <location>
        <begin position="400"/>
        <end position="421"/>
    </location>
</feature>
<dbReference type="EMBL" id="CP049109">
    <property type="protein sequence ID" value="QIG79517.1"/>
    <property type="molecule type" value="Genomic_DNA"/>
</dbReference>
<dbReference type="RefSeq" id="WP_165326517.1">
    <property type="nucleotide sequence ID" value="NZ_CP049109.1"/>
</dbReference>
<keyword evidence="3" id="KW-1185">Reference proteome</keyword>
<accession>A0A6G6Y3X9</accession>
<keyword evidence="1" id="KW-0812">Transmembrane</keyword>
<evidence type="ECO:0000256" key="1">
    <source>
        <dbReference type="SAM" id="Phobius"/>
    </source>
</evidence>
<feature type="transmembrane region" description="Helical" evidence="1">
    <location>
        <begin position="178"/>
        <end position="210"/>
    </location>
</feature>
<feature type="transmembrane region" description="Helical" evidence="1">
    <location>
        <begin position="217"/>
        <end position="237"/>
    </location>
</feature>
<protein>
    <recommendedName>
        <fullName evidence="4">Oligosaccharide repeat unit polymerase</fullName>
    </recommendedName>
</protein>
<dbReference type="Proteomes" id="UP000501568">
    <property type="component" value="Chromosome"/>
</dbReference>
<evidence type="ECO:0000313" key="2">
    <source>
        <dbReference type="EMBL" id="QIG79517.1"/>
    </source>
</evidence>
<feature type="transmembrane region" description="Helical" evidence="1">
    <location>
        <begin position="110"/>
        <end position="132"/>
    </location>
</feature>
<keyword evidence="1" id="KW-0472">Membrane</keyword>
<keyword evidence="1" id="KW-1133">Transmembrane helix</keyword>
<dbReference type="KEGG" id="spzr:G5C33_06770"/>
<reference evidence="2 3" key="1">
    <citation type="submission" date="2020-02" db="EMBL/GenBank/DDBJ databases">
        <authorList>
            <person name="Zheng R.K."/>
            <person name="Sun C.M."/>
        </authorList>
    </citation>
    <scope>NUCLEOTIDE SEQUENCE [LARGE SCALE GENOMIC DNA]</scope>
    <source>
        <strain evidence="3">zrk23</strain>
    </source>
</reference>
<feature type="transmembrane region" description="Helical" evidence="1">
    <location>
        <begin position="72"/>
        <end position="90"/>
    </location>
</feature>
<feature type="transmembrane region" description="Helical" evidence="1">
    <location>
        <begin position="353"/>
        <end position="370"/>
    </location>
</feature>
<feature type="transmembrane region" description="Helical" evidence="1">
    <location>
        <begin position="6"/>
        <end position="23"/>
    </location>
</feature>
<dbReference type="AlphaFoldDB" id="A0A6G6Y3X9"/>